<gene>
    <name evidence="2" type="ORF">FAZ78_13855</name>
    <name evidence="1" type="ORF">LX76_03553</name>
</gene>
<reference evidence="1 3" key="1">
    <citation type="submission" date="2018-06" db="EMBL/GenBank/DDBJ databases">
        <title>Genomic Encyclopedia of Archaeal and Bacterial Type Strains, Phase II (KMG-II): from individual species to whole genera.</title>
        <authorList>
            <person name="Goeker M."/>
        </authorList>
    </citation>
    <scope>NUCLEOTIDE SEQUENCE [LARGE SCALE GENOMIC DNA]</scope>
    <source>
        <strain evidence="1 3">DSM 18774</strain>
    </source>
</reference>
<protein>
    <recommendedName>
        <fullName evidence="5">Lipoprotein</fullName>
    </recommendedName>
</protein>
<dbReference type="Proteomes" id="UP000249538">
    <property type="component" value="Unassembled WGS sequence"/>
</dbReference>
<evidence type="ECO:0008006" key="5">
    <source>
        <dbReference type="Google" id="ProtNLM"/>
    </source>
</evidence>
<evidence type="ECO:0000313" key="1">
    <source>
        <dbReference type="EMBL" id="PZX50403.1"/>
    </source>
</evidence>
<organism evidence="1 3">
    <name type="scientific">Cereibacter changlensis</name>
    <dbReference type="NCBI Taxonomy" id="402884"/>
    <lineage>
        <taxon>Bacteria</taxon>
        <taxon>Pseudomonadati</taxon>
        <taxon>Pseudomonadota</taxon>
        <taxon>Alphaproteobacteria</taxon>
        <taxon>Rhodobacterales</taxon>
        <taxon>Paracoccaceae</taxon>
        <taxon>Cereibacter</taxon>
    </lineage>
</organism>
<reference evidence="2 4" key="2">
    <citation type="submission" date="2019-04" db="EMBL/GenBank/DDBJ databases">
        <title>Crypto-aerobic microbial life in anoxic (sulfidic) marine sediments.</title>
        <authorList>
            <person name="Bhattacharya S."/>
            <person name="Roy C."/>
            <person name="Mondal N."/>
            <person name="Sarkar J."/>
            <person name="Mandal S."/>
            <person name="Rameez M.J."/>
            <person name="Ghosh W."/>
        </authorList>
    </citation>
    <scope>NUCLEOTIDE SEQUENCE [LARGE SCALE GENOMIC DNA]</scope>
    <source>
        <strain evidence="2 4">SBBC</strain>
    </source>
</reference>
<dbReference type="PROSITE" id="PS51257">
    <property type="entry name" value="PROKAR_LIPOPROTEIN"/>
    <property type="match status" value="1"/>
</dbReference>
<name>A0A2W7QPG2_9RHOB</name>
<sequence length="118" mass="13169">MRVTCGFLGLVLLGSCGTPEYRAEQSLCRAEWQQKIPPRYEQQLVERVRYEQRPTGQTNCTTVGNQTSCQQVMTTISIPYTAVETVDVLSSRRDVQIEACTVRACAARYGNPECKTGS</sequence>
<dbReference type="EMBL" id="SWAU01000130">
    <property type="protein sequence ID" value="TKA96009.1"/>
    <property type="molecule type" value="Genomic_DNA"/>
</dbReference>
<dbReference type="EMBL" id="QKZS01000012">
    <property type="protein sequence ID" value="PZX50403.1"/>
    <property type="molecule type" value="Genomic_DNA"/>
</dbReference>
<dbReference type="AlphaFoldDB" id="A0A2W7QPG2"/>
<proteinExistence type="predicted"/>
<accession>A0A2W7QPG2</accession>
<evidence type="ECO:0000313" key="2">
    <source>
        <dbReference type="EMBL" id="TKA96009.1"/>
    </source>
</evidence>
<evidence type="ECO:0000313" key="4">
    <source>
        <dbReference type="Proteomes" id="UP000306340"/>
    </source>
</evidence>
<dbReference type="RefSeq" id="WP_136793118.1">
    <property type="nucleotide sequence ID" value="NZ_QKZS01000012.1"/>
</dbReference>
<dbReference type="Proteomes" id="UP000306340">
    <property type="component" value="Unassembled WGS sequence"/>
</dbReference>
<evidence type="ECO:0000313" key="3">
    <source>
        <dbReference type="Proteomes" id="UP000249538"/>
    </source>
</evidence>
<comment type="caution">
    <text evidence="1">The sequence shown here is derived from an EMBL/GenBank/DDBJ whole genome shotgun (WGS) entry which is preliminary data.</text>
</comment>